<dbReference type="AlphaFoldDB" id="D8RTA9"/>
<keyword evidence="3" id="KW-0964">Secreted</keyword>
<evidence type="ECO:0000256" key="1">
    <source>
        <dbReference type="ARBA" id="ARBA00004613"/>
    </source>
</evidence>
<dbReference type="Proteomes" id="UP000001514">
    <property type="component" value="Unassembled WGS sequence"/>
</dbReference>
<evidence type="ECO:0008006" key="8">
    <source>
        <dbReference type="Google" id="ProtNLM"/>
    </source>
</evidence>
<dbReference type="InParanoid" id="D8RTA9"/>
<dbReference type="InterPro" id="IPR039271">
    <property type="entry name" value="Kiwellin-like"/>
</dbReference>
<evidence type="ECO:0000256" key="3">
    <source>
        <dbReference type="ARBA" id="ARBA00022525"/>
    </source>
</evidence>
<dbReference type="GO" id="GO:0005576">
    <property type="term" value="C:extracellular region"/>
    <property type="evidence" value="ECO:0007669"/>
    <property type="project" value="UniProtKB-SubCell"/>
</dbReference>
<dbReference type="PANTHER" id="PTHR33191">
    <property type="entry name" value="RIPENING-RELATED PROTEIN 2-RELATED"/>
    <property type="match status" value="1"/>
</dbReference>
<proteinExistence type="inferred from homology"/>
<keyword evidence="4 5" id="KW-0732">Signal</keyword>
<sequence length="216" mass="23160">MPNSIPVLLATVTLFFAAGNPQSTSSACGKPCASVNDCPAMMICDPYGQCNSDPSNTHISVCPVAPGCNPAQSFVYTAPTIDEDHCATNTTYYLYDCSPPVSRRRPNPAILYYIELDNGSRCEEKKYQPSDLVASMATGWYNYQRPRGACGRNVTITALNGRTVTAMVVDECSGMDGCTAATSFYPPCSPKSLGATQGVWEALGHKISEGIIDITW</sequence>
<protein>
    <recommendedName>
        <fullName evidence="8">RlpA-like protein double-psi beta-barrel domain-containing protein</fullName>
    </recommendedName>
</protein>
<feature type="non-terminal residue" evidence="6">
    <location>
        <position position="216"/>
    </location>
</feature>
<evidence type="ECO:0000256" key="2">
    <source>
        <dbReference type="ARBA" id="ARBA00005592"/>
    </source>
</evidence>
<name>D8RTA9_SELML</name>
<organism evidence="7">
    <name type="scientific">Selaginella moellendorffii</name>
    <name type="common">Spikemoss</name>
    <dbReference type="NCBI Taxonomy" id="88036"/>
    <lineage>
        <taxon>Eukaryota</taxon>
        <taxon>Viridiplantae</taxon>
        <taxon>Streptophyta</taxon>
        <taxon>Embryophyta</taxon>
        <taxon>Tracheophyta</taxon>
        <taxon>Lycopodiopsida</taxon>
        <taxon>Selaginellales</taxon>
        <taxon>Selaginellaceae</taxon>
        <taxon>Selaginella</taxon>
    </lineage>
</organism>
<dbReference type="CDD" id="cd22270">
    <property type="entry name" value="DPBB_kiwellin-like"/>
    <property type="match status" value="1"/>
</dbReference>
<dbReference type="Gene3D" id="2.40.40.10">
    <property type="entry name" value="RlpA-like domain"/>
    <property type="match status" value="1"/>
</dbReference>
<dbReference type="InterPro" id="IPR036908">
    <property type="entry name" value="RlpA-like_sf"/>
</dbReference>
<reference evidence="6 7" key="1">
    <citation type="journal article" date="2011" name="Science">
        <title>The Selaginella genome identifies genetic changes associated with the evolution of vascular plants.</title>
        <authorList>
            <person name="Banks J.A."/>
            <person name="Nishiyama T."/>
            <person name="Hasebe M."/>
            <person name="Bowman J.L."/>
            <person name="Gribskov M."/>
            <person name="dePamphilis C."/>
            <person name="Albert V.A."/>
            <person name="Aono N."/>
            <person name="Aoyama T."/>
            <person name="Ambrose B.A."/>
            <person name="Ashton N.W."/>
            <person name="Axtell M.J."/>
            <person name="Barker E."/>
            <person name="Barker M.S."/>
            <person name="Bennetzen J.L."/>
            <person name="Bonawitz N.D."/>
            <person name="Chapple C."/>
            <person name="Cheng C."/>
            <person name="Correa L.G."/>
            <person name="Dacre M."/>
            <person name="DeBarry J."/>
            <person name="Dreyer I."/>
            <person name="Elias M."/>
            <person name="Engstrom E.M."/>
            <person name="Estelle M."/>
            <person name="Feng L."/>
            <person name="Finet C."/>
            <person name="Floyd S.K."/>
            <person name="Frommer W.B."/>
            <person name="Fujita T."/>
            <person name="Gramzow L."/>
            <person name="Gutensohn M."/>
            <person name="Harholt J."/>
            <person name="Hattori M."/>
            <person name="Heyl A."/>
            <person name="Hirai T."/>
            <person name="Hiwatashi Y."/>
            <person name="Ishikawa M."/>
            <person name="Iwata M."/>
            <person name="Karol K.G."/>
            <person name="Koehler B."/>
            <person name="Kolukisaoglu U."/>
            <person name="Kubo M."/>
            <person name="Kurata T."/>
            <person name="Lalonde S."/>
            <person name="Li K."/>
            <person name="Li Y."/>
            <person name="Litt A."/>
            <person name="Lyons E."/>
            <person name="Manning G."/>
            <person name="Maruyama T."/>
            <person name="Michael T.P."/>
            <person name="Mikami K."/>
            <person name="Miyazaki S."/>
            <person name="Morinaga S."/>
            <person name="Murata T."/>
            <person name="Mueller-Roeber B."/>
            <person name="Nelson D.R."/>
            <person name="Obara M."/>
            <person name="Oguri Y."/>
            <person name="Olmstead R.G."/>
            <person name="Onodera N."/>
            <person name="Petersen B.L."/>
            <person name="Pils B."/>
            <person name="Prigge M."/>
            <person name="Rensing S.A."/>
            <person name="Riano-Pachon D.M."/>
            <person name="Roberts A.W."/>
            <person name="Sato Y."/>
            <person name="Scheller H.V."/>
            <person name="Schulz B."/>
            <person name="Schulz C."/>
            <person name="Shakirov E.V."/>
            <person name="Shibagaki N."/>
            <person name="Shinohara N."/>
            <person name="Shippen D.E."/>
            <person name="Soerensen I."/>
            <person name="Sotooka R."/>
            <person name="Sugimoto N."/>
            <person name="Sugita M."/>
            <person name="Sumikawa N."/>
            <person name="Tanurdzic M."/>
            <person name="Theissen G."/>
            <person name="Ulvskov P."/>
            <person name="Wakazuki S."/>
            <person name="Weng J.K."/>
            <person name="Willats W.W."/>
            <person name="Wipf D."/>
            <person name="Wolf P.G."/>
            <person name="Yang L."/>
            <person name="Zimmer A.D."/>
            <person name="Zhu Q."/>
            <person name="Mitros T."/>
            <person name="Hellsten U."/>
            <person name="Loque D."/>
            <person name="Otillar R."/>
            <person name="Salamov A."/>
            <person name="Schmutz J."/>
            <person name="Shapiro H."/>
            <person name="Lindquist E."/>
            <person name="Lucas S."/>
            <person name="Rokhsar D."/>
            <person name="Grigoriev I.V."/>
        </authorList>
    </citation>
    <scope>NUCLEOTIDE SEQUENCE [LARGE SCALE GENOMIC DNA]</scope>
</reference>
<dbReference type="KEGG" id="smo:SELMODRAFT_100893"/>
<dbReference type="Gramene" id="EFJ24650">
    <property type="protein sequence ID" value="EFJ24650"/>
    <property type="gene ID" value="SELMODRAFT_100893"/>
</dbReference>
<evidence type="ECO:0000313" key="7">
    <source>
        <dbReference type="Proteomes" id="UP000001514"/>
    </source>
</evidence>
<gene>
    <name evidence="6" type="ORF">SELMODRAFT_100893</name>
</gene>
<feature type="signal peptide" evidence="5">
    <location>
        <begin position="1"/>
        <end position="21"/>
    </location>
</feature>
<evidence type="ECO:0000313" key="6">
    <source>
        <dbReference type="EMBL" id="EFJ24650.1"/>
    </source>
</evidence>
<evidence type="ECO:0000256" key="5">
    <source>
        <dbReference type="SAM" id="SignalP"/>
    </source>
</evidence>
<keyword evidence="7" id="KW-1185">Reference proteome</keyword>
<comment type="subcellular location">
    <subcellularLocation>
        <location evidence="1">Secreted</location>
    </subcellularLocation>
</comment>
<accession>D8RTA9</accession>
<dbReference type="HOGENOM" id="CLU_047639_4_1_1"/>
<evidence type="ECO:0000256" key="4">
    <source>
        <dbReference type="ARBA" id="ARBA00022729"/>
    </source>
</evidence>
<dbReference type="EMBL" id="GL377589">
    <property type="protein sequence ID" value="EFJ24650.1"/>
    <property type="molecule type" value="Genomic_DNA"/>
</dbReference>
<dbReference type="PANTHER" id="PTHR33191:SF9">
    <property type="entry name" value="RIPENING-RELATED PROTEIN 2-RELATED"/>
    <property type="match status" value="1"/>
</dbReference>
<feature type="chain" id="PRO_5003122096" description="RlpA-like protein double-psi beta-barrel domain-containing protein" evidence="5">
    <location>
        <begin position="22"/>
        <end position="216"/>
    </location>
</feature>
<dbReference type="SUPFAM" id="SSF50685">
    <property type="entry name" value="Barwin-like endoglucanases"/>
    <property type="match status" value="1"/>
</dbReference>
<dbReference type="Pfam" id="PF24300">
    <property type="entry name" value="KWL1"/>
    <property type="match status" value="1"/>
</dbReference>
<comment type="similarity">
    <text evidence="2">Belongs to the kiwellin family.</text>
</comment>